<evidence type="ECO:0000313" key="2">
    <source>
        <dbReference type="Proteomes" id="UP000762676"/>
    </source>
</evidence>
<gene>
    <name evidence="1" type="ORF">ElyMa_005890300</name>
</gene>
<dbReference type="AlphaFoldDB" id="A0AAV4G3J2"/>
<sequence>MMITSISADELAFNEACVELELCKKSVGFPESWRFNVFPRADDIDKGCELAEEYSRCIENLKLACPEKAIDADAEKAALEFFCLPHG</sequence>
<proteinExistence type="predicted"/>
<dbReference type="Proteomes" id="UP000762676">
    <property type="component" value="Unassembled WGS sequence"/>
</dbReference>
<protein>
    <recommendedName>
        <fullName evidence="3">Ferredoxin</fullName>
    </recommendedName>
</protein>
<name>A0AAV4G3J2_9GAST</name>
<evidence type="ECO:0000313" key="1">
    <source>
        <dbReference type="EMBL" id="GFR80113.1"/>
    </source>
</evidence>
<keyword evidence="2" id="KW-1185">Reference proteome</keyword>
<dbReference type="EMBL" id="BMAT01011840">
    <property type="protein sequence ID" value="GFR80113.1"/>
    <property type="molecule type" value="Genomic_DNA"/>
</dbReference>
<comment type="caution">
    <text evidence="1">The sequence shown here is derived from an EMBL/GenBank/DDBJ whole genome shotgun (WGS) entry which is preliminary data.</text>
</comment>
<evidence type="ECO:0008006" key="3">
    <source>
        <dbReference type="Google" id="ProtNLM"/>
    </source>
</evidence>
<accession>A0AAV4G3J2</accession>
<reference evidence="1 2" key="1">
    <citation type="journal article" date="2021" name="Elife">
        <title>Chloroplast acquisition without the gene transfer in kleptoplastic sea slugs, Plakobranchus ocellatus.</title>
        <authorList>
            <person name="Maeda T."/>
            <person name="Takahashi S."/>
            <person name="Yoshida T."/>
            <person name="Shimamura S."/>
            <person name="Takaki Y."/>
            <person name="Nagai Y."/>
            <person name="Toyoda A."/>
            <person name="Suzuki Y."/>
            <person name="Arimoto A."/>
            <person name="Ishii H."/>
            <person name="Satoh N."/>
            <person name="Nishiyama T."/>
            <person name="Hasebe M."/>
            <person name="Maruyama T."/>
            <person name="Minagawa J."/>
            <person name="Obokata J."/>
            <person name="Shigenobu S."/>
        </authorList>
    </citation>
    <scope>NUCLEOTIDE SEQUENCE [LARGE SCALE GENOMIC DNA]</scope>
</reference>
<organism evidence="1 2">
    <name type="scientific">Elysia marginata</name>
    <dbReference type="NCBI Taxonomy" id="1093978"/>
    <lineage>
        <taxon>Eukaryota</taxon>
        <taxon>Metazoa</taxon>
        <taxon>Spiralia</taxon>
        <taxon>Lophotrochozoa</taxon>
        <taxon>Mollusca</taxon>
        <taxon>Gastropoda</taxon>
        <taxon>Heterobranchia</taxon>
        <taxon>Euthyneura</taxon>
        <taxon>Panpulmonata</taxon>
        <taxon>Sacoglossa</taxon>
        <taxon>Placobranchoidea</taxon>
        <taxon>Plakobranchidae</taxon>
        <taxon>Elysia</taxon>
    </lineage>
</organism>